<name>E5XSH0_SEGRC</name>
<evidence type="ECO:0000259" key="1">
    <source>
        <dbReference type="Pfam" id="PF18007"/>
    </source>
</evidence>
<dbReference type="Pfam" id="PF18007">
    <property type="entry name" value="Rv3651-like_N"/>
    <property type="match status" value="1"/>
</dbReference>
<dbReference type="RefSeq" id="WP_007470767.1">
    <property type="nucleotide sequence ID" value="NZ_KI391953.1"/>
</dbReference>
<dbReference type="STRING" id="679197.HMPREF9336_02442"/>
<comment type="caution">
    <text evidence="2">The sequence shown here is derived from an EMBL/GenBank/DDBJ whole genome shotgun (WGS) entry which is preliminary data.</text>
</comment>
<organism evidence="2 3">
    <name type="scientific">Segniliparus rugosus (strain ATCC BAA-974 / DSM 45345 / CCUG 50838 / CIP 108380 / JCM 13579 / CDC 945)</name>
    <dbReference type="NCBI Taxonomy" id="679197"/>
    <lineage>
        <taxon>Bacteria</taxon>
        <taxon>Bacillati</taxon>
        <taxon>Actinomycetota</taxon>
        <taxon>Actinomycetes</taxon>
        <taxon>Mycobacteriales</taxon>
        <taxon>Segniliparaceae</taxon>
        <taxon>Segniliparus</taxon>
    </lineage>
</organism>
<sequence>MAGEREWLLVDTLGSAPSVVCVGRRQMAGLPELTTVLSRNASLRDLLAALGGIGDHVGEVRLVRGRKGQQLHIRPVALPDGQVHGAQVWIGKQGEQPPPRPLAGAWWWDVAKAESVEDEESFRTRAFPGGYRRHKAIAADLRMLVDPLDESTGLGFVLSGKPGEAYDSIWTHQSADAEYVRIRFSAHISVDADGGRHVRGVDTNVDIDPRSWQHPRPTMIARVVSLATRRKGEHCALMLDPEAFTLWRWWNDPPLWLGDAYQPQLHPEDRPVLLSLLAGLRGRADPGSGRNRAVLRLMGAGGEWLEAEVEADLAPLDMAYAEFGVSSNTVRNSVLLRFKLVEPDA</sequence>
<dbReference type="HOGENOM" id="CLU_069596_0_0_11"/>
<dbReference type="AlphaFoldDB" id="E5XSH0"/>
<gene>
    <name evidence="2" type="ORF">HMPREF9336_02442</name>
</gene>
<reference evidence="2 3" key="1">
    <citation type="journal article" date="2011" name="Stand. Genomic Sci.">
        <title>High quality draft genome sequence of Segniliparus rugosus CDC 945(T)= (ATCC BAA-974(T)).</title>
        <authorList>
            <person name="Earl A.M."/>
            <person name="Desjardins C.A."/>
            <person name="Fitzgerald M.G."/>
            <person name="Arachchi H.M."/>
            <person name="Zeng Q."/>
            <person name="Mehta T."/>
            <person name="Griggs A."/>
            <person name="Birren B.W."/>
            <person name="Toney N.C."/>
            <person name="Carr J."/>
            <person name="Posey J."/>
            <person name="Butler W.R."/>
        </authorList>
    </citation>
    <scope>NUCLEOTIDE SEQUENCE [LARGE SCALE GENOMIC DNA]</scope>
    <source>
        <strain evidence="3">ATCC BAA-974 / DSM 45345 / CCUG 50838 / CIP 108380 / JCM 13579 / CDC 945</strain>
    </source>
</reference>
<keyword evidence="3" id="KW-1185">Reference proteome</keyword>
<dbReference type="eggNOG" id="ENOG5032B17">
    <property type="taxonomic scope" value="Bacteria"/>
</dbReference>
<evidence type="ECO:0000313" key="2">
    <source>
        <dbReference type="EMBL" id="EFV12706.1"/>
    </source>
</evidence>
<feature type="domain" description="Rv3651-like N-terminal" evidence="1">
    <location>
        <begin position="6"/>
        <end position="99"/>
    </location>
</feature>
<proteinExistence type="predicted"/>
<evidence type="ECO:0000313" key="3">
    <source>
        <dbReference type="Proteomes" id="UP000004816"/>
    </source>
</evidence>
<dbReference type="Proteomes" id="UP000004816">
    <property type="component" value="Unassembled WGS sequence"/>
</dbReference>
<dbReference type="InterPro" id="IPR041458">
    <property type="entry name" value="Rv3651-like_N"/>
</dbReference>
<protein>
    <recommendedName>
        <fullName evidence="1">Rv3651-like N-terminal domain-containing protein</fullName>
    </recommendedName>
</protein>
<dbReference type="EMBL" id="ACZI02000002">
    <property type="protein sequence ID" value="EFV12706.1"/>
    <property type="molecule type" value="Genomic_DNA"/>
</dbReference>
<accession>E5XSH0</accession>